<keyword evidence="2" id="KW-0732">Signal</keyword>
<dbReference type="EMBL" id="LVJI01000054">
    <property type="protein sequence ID" value="OAB40469.1"/>
    <property type="molecule type" value="Genomic_DNA"/>
</dbReference>
<dbReference type="SUPFAM" id="SSF55797">
    <property type="entry name" value="PR-1-like"/>
    <property type="match status" value="1"/>
</dbReference>
<evidence type="ECO:0000259" key="3">
    <source>
        <dbReference type="Pfam" id="PF00188"/>
    </source>
</evidence>
<dbReference type="RefSeq" id="WP_068653264.1">
    <property type="nucleotide sequence ID" value="NZ_CP043611.1"/>
</dbReference>
<dbReference type="PANTHER" id="PTHR31157">
    <property type="entry name" value="SCP DOMAIN-CONTAINING PROTEIN"/>
    <property type="match status" value="1"/>
</dbReference>
<reference evidence="4 5" key="1">
    <citation type="submission" date="2016-03" db="EMBL/GenBank/DDBJ databases">
        <title>Draft genome sequence of Paenibacillus antarcticus CECT 5836.</title>
        <authorList>
            <person name="Shin S.-K."/>
            <person name="Yi H."/>
        </authorList>
    </citation>
    <scope>NUCLEOTIDE SEQUENCE [LARGE SCALE GENOMIC DNA]</scope>
    <source>
        <strain evidence="4 5">CECT 5836</strain>
    </source>
</reference>
<dbReference type="AlphaFoldDB" id="A0A168JD69"/>
<organism evidence="4 5">
    <name type="scientific">Paenibacillus antarcticus</name>
    <dbReference type="NCBI Taxonomy" id="253703"/>
    <lineage>
        <taxon>Bacteria</taxon>
        <taxon>Bacillati</taxon>
        <taxon>Bacillota</taxon>
        <taxon>Bacilli</taxon>
        <taxon>Bacillales</taxon>
        <taxon>Paenibacillaceae</taxon>
        <taxon>Paenibacillus</taxon>
    </lineage>
</organism>
<dbReference type="OrthoDB" id="9783944at2"/>
<protein>
    <recommendedName>
        <fullName evidence="3">SCP domain-containing protein</fullName>
    </recommendedName>
</protein>
<name>A0A168JD69_9BACL</name>
<comment type="caution">
    <text evidence="4">The sequence shown here is derived from an EMBL/GenBank/DDBJ whole genome shotgun (WGS) entry which is preliminary data.</text>
</comment>
<evidence type="ECO:0000313" key="4">
    <source>
        <dbReference type="EMBL" id="OAB40469.1"/>
    </source>
</evidence>
<sequence length="233" mass="25346">MVKFILLAVVLLVTGCTTNNNVTQKQVTPKQTRISNHTHTAAPTPVITQVSSTATATSKITTKEVQNGYPSDLLGLIQTPTGNPTNQQPNGNSGEKVPTSPTGQAQEGKKDSSQFAEQVLDLVNQERSKAGLGSLSMSEELSKMAMVKAQDMYNNNYFDHNSPTHGSPFDMMKEFGITYNSAGENIAKGQTTPTQVMNEWMNSPGHKANILNSSYTHIGISFYNNEWVQEFTG</sequence>
<dbReference type="Gene3D" id="3.40.33.10">
    <property type="entry name" value="CAP"/>
    <property type="match status" value="1"/>
</dbReference>
<feature type="compositionally biased region" description="Polar residues" evidence="1">
    <location>
        <begin position="78"/>
        <end position="105"/>
    </location>
</feature>
<dbReference type="InterPro" id="IPR035940">
    <property type="entry name" value="CAP_sf"/>
</dbReference>
<accession>A0A168JD69</accession>
<evidence type="ECO:0000256" key="1">
    <source>
        <dbReference type="SAM" id="MobiDB-lite"/>
    </source>
</evidence>
<dbReference type="PROSITE" id="PS51257">
    <property type="entry name" value="PROKAR_LIPOPROTEIN"/>
    <property type="match status" value="1"/>
</dbReference>
<feature type="signal peptide" evidence="2">
    <location>
        <begin position="1"/>
        <end position="19"/>
    </location>
</feature>
<keyword evidence="5" id="KW-1185">Reference proteome</keyword>
<dbReference type="CDD" id="cd05379">
    <property type="entry name" value="CAP_bacterial"/>
    <property type="match status" value="1"/>
</dbReference>
<evidence type="ECO:0000313" key="5">
    <source>
        <dbReference type="Proteomes" id="UP000077355"/>
    </source>
</evidence>
<dbReference type="Pfam" id="PF00188">
    <property type="entry name" value="CAP"/>
    <property type="match status" value="1"/>
</dbReference>
<feature type="domain" description="SCP" evidence="3">
    <location>
        <begin position="120"/>
        <end position="228"/>
    </location>
</feature>
<feature type="region of interest" description="Disordered" evidence="1">
    <location>
        <begin position="69"/>
        <end position="113"/>
    </location>
</feature>
<dbReference type="InterPro" id="IPR014044">
    <property type="entry name" value="CAP_dom"/>
</dbReference>
<dbReference type="Proteomes" id="UP000077355">
    <property type="component" value="Unassembled WGS sequence"/>
</dbReference>
<gene>
    <name evidence="4" type="ORF">PBAT_24575</name>
</gene>
<dbReference type="PANTHER" id="PTHR31157:SF1">
    <property type="entry name" value="SCP DOMAIN-CONTAINING PROTEIN"/>
    <property type="match status" value="1"/>
</dbReference>
<feature type="chain" id="PRO_5038556711" description="SCP domain-containing protein" evidence="2">
    <location>
        <begin position="20"/>
        <end position="233"/>
    </location>
</feature>
<evidence type="ECO:0000256" key="2">
    <source>
        <dbReference type="SAM" id="SignalP"/>
    </source>
</evidence>
<proteinExistence type="predicted"/>